<gene>
    <name evidence="2" type="ORF">NBR_LOCUS9727</name>
</gene>
<keyword evidence="3" id="KW-1185">Reference proteome</keyword>
<name>A0A0N4Y230_NIPBR</name>
<reference evidence="4" key="1">
    <citation type="submission" date="2017-02" db="UniProtKB">
        <authorList>
            <consortium name="WormBaseParasite"/>
        </authorList>
    </citation>
    <scope>IDENTIFICATION</scope>
</reference>
<keyword evidence="1" id="KW-0732">Signal</keyword>
<proteinExistence type="predicted"/>
<feature type="signal peptide" evidence="1">
    <location>
        <begin position="1"/>
        <end position="16"/>
    </location>
</feature>
<accession>A0A0N4Y230</accession>
<feature type="chain" id="PRO_5043125248" evidence="1">
    <location>
        <begin position="17"/>
        <end position="94"/>
    </location>
</feature>
<dbReference type="AlphaFoldDB" id="A0A0N4Y230"/>
<evidence type="ECO:0000313" key="4">
    <source>
        <dbReference type="WBParaSite" id="NBR_0000972601-mRNA-1"/>
    </source>
</evidence>
<dbReference type="WBParaSite" id="NBR_0000972601-mRNA-1">
    <property type="protein sequence ID" value="NBR_0000972601-mRNA-1"/>
    <property type="gene ID" value="NBR_0000972601"/>
</dbReference>
<evidence type="ECO:0000256" key="1">
    <source>
        <dbReference type="SAM" id="SignalP"/>
    </source>
</evidence>
<sequence>MRSLALLIALSPLCLTGPVGSAIQEQPGSVELLAAKTAYALDLDIPVLLTGFQCIQKSSYNVVFIRGYAPTGSGQVDQSVVSNVRNANAGKSYK</sequence>
<dbReference type="EMBL" id="UYSL01020185">
    <property type="protein sequence ID" value="VDL73316.1"/>
    <property type="molecule type" value="Genomic_DNA"/>
</dbReference>
<dbReference type="Proteomes" id="UP000271162">
    <property type="component" value="Unassembled WGS sequence"/>
</dbReference>
<evidence type="ECO:0000313" key="3">
    <source>
        <dbReference type="Proteomes" id="UP000271162"/>
    </source>
</evidence>
<evidence type="ECO:0000313" key="2">
    <source>
        <dbReference type="EMBL" id="VDL73316.1"/>
    </source>
</evidence>
<reference evidence="2 3" key="2">
    <citation type="submission" date="2018-11" db="EMBL/GenBank/DDBJ databases">
        <authorList>
            <consortium name="Pathogen Informatics"/>
        </authorList>
    </citation>
    <scope>NUCLEOTIDE SEQUENCE [LARGE SCALE GENOMIC DNA]</scope>
</reference>
<protein>
    <submittedName>
        <fullName evidence="4">Secreted protein</fullName>
    </submittedName>
</protein>
<organism evidence="4">
    <name type="scientific">Nippostrongylus brasiliensis</name>
    <name type="common">Rat hookworm</name>
    <dbReference type="NCBI Taxonomy" id="27835"/>
    <lineage>
        <taxon>Eukaryota</taxon>
        <taxon>Metazoa</taxon>
        <taxon>Ecdysozoa</taxon>
        <taxon>Nematoda</taxon>
        <taxon>Chromadorea</taxon>
        <taxon>Rhabditida</taxon>
        <taxon>Rhabditina</taxon>
        <taxon>Rhabditomorpha</taxon>
        <taxon>Strongyloidea</taxon>
        <taxon>Heligmosomidae</taxon>
        <taxon>Nippostrongylus</taxon>
    </lineage>
</organism>